<feature type="transmembrane region" description="Helical" evidence="1">
    <location>
        <begin position="21"/>
        <end position="39"/>
    </location>
</feature>
<sequence length="99" mass="11425">MILASFSNLLLRYKNKKMVDFLGTFALLTLSPLLLPQVYKIFYTKSAKDISIIYLICHYVTALSWYYYGIAISRPSIFIANLIVFVSINFLIIGKILYN</sequence>
<organism evidence="2">
    <name type="scientific">seawater metagenome</name>
    <dbReference type="NCBI Taxonomy" id="1561972"/>
    <lineage>
        <taxon>unclassified sequences</taxon>
        <taxon>metagenomes</taxon>
        <taxon>ecological metagenomes</taxon>
    </lineage>
</organism>
<accession>A0A5E8CMD4</accession>
<name>A0A5E8CMD4_9ZZZZ</name>
<dbReference type="InterPro" id="IPR004316">
    <property type="entry name" value="SWEET_rpt"/>
</dbReference>
<keyword evidence="1" id="KW-0472">Membrane</keyword>
<dbReference type="EMBL" id="CABVLZ010000003">
    <property type="protein sequence ID" value="VVU95110.1"/>
    <property type="molecule type" value="Genomic_DNA"/>
</dbReference>
<gene>
    <name evidence="2" type="ORF">CPAV1605_835</name>
</gene>
<dbReference type="Pfam" id="PF03083">
    <property type="entry name" value="MtN3_slv"/>
    <property type="match status" value="1"/>
</dbReference>
<evidence type="ECO:0000313" key="2">
    <source>
        <dbReference type="EMBL" id="VVU95110.1"/>
    </source>
</evidence>
<feature type="transmembrane region" description="Helical" evidence="1">
    <location>
        <begin position="51"/>
        <end position="70"/>
    </location>
</feature>
<dbReference type="AlphaFoldDB" id="A0A5E8CMD4"/>
<dbReference type="GO" id="GO:0016020">
    <property type="term" value="C:membrane"/>
    <property type="evidence" value="ECO:0007669"/>
    <property type="project" value="InterPro"/>
</dbReference>
<proteinExistence type="predicted"/>
<dbReference type="Gene3D" id="1.20.1280.290">
    <property type="match status" value="1"/>
</dbReference>
<evidence type="ECO:0000256" key="1">
    <source>
        <dbReference type="SAM" id="Phobius"/>
    </source>
</evidence>
<protein>
    <recommendedName>
        <fullName evidence="3">PQ loop repeat</fullName>
    </recommendedName>
</protein>
<keyword evidence="1" id="KW-1133">Transmembrane helix</keyword>
<reference evidence="2" key="1">
    <citation type="submission" date="2019-09" db="EMBL/GenBank/DDBJ databases">
        <authorList>
            <person name="Needham M D."/>
        </authorList>
    </citation>
    <scope>NUCLEOTIDE SEQUENCE</scope>
</reference>
<feature type="transmembrane region" description="Helical" evidence="1">
    <location>
        <begin position="77"/>
        <end position="98"/>
    </location>
</feature>
<evidence type="ECO:0008006" key="3">
    <source>
        <dbReference type="Google" id="ProtNLM"/>
    </source>
</evidence>
<keyword evidence="1" id="KW-0812">Transmembrane</keyword>